<dbReference type="PANTHER" id="PTHR30469">
    <property type="entry name" value="MULTIDRUG RESISTANCE PROTEIN MDTA"/>
    <property type="match status" value="1"/>
</dbReference>
<sequence>MKKYILMLFLFILSCSKEEPNTFSGVFTGDEYLIKSQVSGIVERVNFHEGAKVKKGDTLLVIDHREVTLQIKSLEYTVRDLMLQVNNAKEDLEKAEKLFKSSAITEDSYKRTERRYKSLLLELNAAKYKLLAQKENLKKFFVTSPVDGYVNKKMVNTGETVLPGMSIVELVRPEKVYLNIYVPEDKLPMVKLGQEVDVHIDAYKGRTFRGKVVFISEKAEFTPKTIQTKEERVFLVFRVKIMVENPELVIKPGIYGDAVLK</sequence>
<gene>
    <name evidence="5" type="ORF">ENF18_03145</name>
</gene>
<dbReference type="InterPro" id="IPR058625">
    <property type="entry name" value="MdtA-like_BSH"/>
</dbReference>
<evidence type="ECO:0000256" key="2">
    <source>
        <dbReference type="SAM" id="Coils"/>
    </source>
</evidence>
<dbReference type="Pfam" id="PF25917">
    <property type="entry name" value="BSH_RND"/>
    <property type="match status" value="1"/>
</dbReference>
<accession>A0A7C0ZC82</accession>
<evidence type="ECO:0000313" key="5">
    <source>
        <dbReference type="EMBL" id="HDI82771.1"/>
    </source>
</evidence>
<dbReference type="Gene3D" id="2.40.30.170">
    <property type="match status" value="1"/>
</dbReference>
<dbReference type="Proteomes" id="UP000885847">
    <property type="component" value="Unassembled WGS sequence"/>
</dbReference>
<dbReference type="InterPro" id="IPR058792">
    <property type="entry name" value="Beta-barrel_RND_2"/>
</dbReference>
<feature type="domain" description="CusB-like beta-barrel" evidence="4">
    <location>
        <begin position="175"/>
        <end position="258"/>
    </location>
</feature>
<evidence type="ECO:0000256" key="1">
    <source>
        <dbReference type="ARBA" id="ARBA00009477"/>
    </source>
</evidence>
<dbReference type="InterPro" id="IPR006143">
    <property type="entry name" value="RND_pump_MFP"/>
</dbReference>
<dbReference type="SUPFAM" id="SSF111369">
    <property type="entry name" value="HlyD-like secretion proteins"/>
    <property type="match status" value="1"/>
</dbReference>
<reference evidence="5" key="1">
    <citation type="journal article" date="2020" name="mSystems">
        <title>Genome- and Community-Level Interaction Insights into Carbon Utilization and Element Cycling Functions of Hydrothermarchaeota in Hydrothermal Sediment.</title>
        <authorList>
            <person name="Zhou Z."/>
            <person name="Liu Y."/>
            <person name="Xu W."/>
            <person name="Pan J."/>
            <person name="Luo Z.H."/>
            <person name="Li M."/>
        </authorList>
    </citation>
    <scope>NUCLEOTIDE SEQUENCE [LARGE SCALE GENOMIC DNA]</scope>
    <source>
        <strain evidence="5">HyVt-102</strain>
    </source>
</reference>
<protein>
    <submittedName>
        <fullName evidence="5">Efflux RND transporter periplasmic adaptor subunit</fullName>
    </submittedName>
</protein>
<dbReference type="PROSITE" id="PS51257">
    <property type="entry name" value="PROKAR_LIPOPROTEIN"/>
    <property type="match status" value="1"/>
</dbReference>
<feature type="domain" description="Multidrug resistance protein MdtA-like barrel-sandwich hybrid" evidence="3">
    <location>
        <begin position="34"/>
        <end position="164"/>
    </location>
</feature>
<organism evidence="5">
    <name type="scientific">candidate division WOR-3 bacterium</name>
    <dbReference type="NCBI Taxonomy" id="2052148"/>
    <lineage>
        <taxon>Bacteria</taxon>
        <taxon>Bacteria division WOR-3</taxon>
    </lineage>
</organism>
<evidence type="ECO:0000259" key="4">
    <source>
        <dbReference type="Pfam" id="PF25954"/>
    </source>
</evidence>
<feature type="coiled-coil region" evidence="2">
    <location>
        <begin position="71"/>
        <end position="129"/>
    </location>
</feature>
<evidence type="ECO:0000259" key="3">
    <source>
        <dbReference type="Pfam" id="PF25917"/>
    </source>
</evidence>
<keyword evidence="2" id="KW-0175">Coiled coil</keyword>
<dbReference type="Gene3D" id="2.40.50.100">
    <property type="match status" value="1"/>
</dbReference>
<dbReference type="AlphaFoldDB" id="A0A7C0ZC82"/>
<dbReference type="EMBL" id="DQWE01000149">
    <property type="protein sequence ID" value="HDI82771.1"/>
    <property type="molecule type" value="Genomic_DNA"/>
</dbReference>
<dbReference type="GO" id="GO:0015562">
    <property type="term" value="F:efflux transmembrane transporter activity"/>
    <property type="evidence" value="ECO:0007669"/>
    <property type="project" value="TreeGrafter"/>
</dbReference>
<dbReference type="GO" id="GO:1990281">
    <property type="term" value="C:efflux pump complex"/>
    <property type="evidence" value="ECO:0007669"/>
    <property type="project" value="TreeGrafter"/>
</dbReference>
<name>A0A7C0ZC82_UNCW3</name>
<proteinExistence type="inferred from homology"/>
<comment type="similarity">
    <text evidence="1">Belongs to the membrane fusion protein (MFP) (TC 8.A.1) family.</text>
</comment>
<dbReference type="NCBIfam" id="TIGR01730">
    <property type="entry name" value="RND_mfp"/>
    <property type="match status" value="1"/>
</dbReference>
<dbReference type="Pfam" id="PF25954">
    <property type="entry name" value="Beta-barrel_RND_2"/>
    <property type="match status" value="1"/>
</dbReference>
<dbReference type="PANTHER" id="PTHR30469:SF15">
    <property type="entry name" value="HLYD FAMILY OF SECRETION PROTEINS"/>
    <property type="match status" value="1"/>
</dbReference>
<comment type="caution">
    <text evidence="5">The sequence shown here is derived from an EMBL/GenBank/DDBJ whole genome shotgun (WGS) entry which is preliminary data.</text>
</comment>